<dbReference type="HOGENOM" id="CLU_001570_5_11_1"/>
<dbReference type="InterPro" id="IPR002401">
    <property type="entry name" value="Cyt_P450_E_grp-I"/>
</dbReference>
<comment type="cofactor">
    <cofactor evidence="1 6">
        <name>heme</name>
        <dbReference type="ChEBI" id="CHEBI:30413"/>
    </cofactor>
</comment>
<dbReference type="GO" id="GO:0005506">
    <property type="term" value="F:iron ion binding"/>
    <property type="evidence" value="ECO:0007669"/>
    <property type="project" value="InterPro"/>
</dbReference>
<keyword evidence="5 6" id="KW-0408">Iron</keyword>
<reference evidence="9 10" key="1">
    <citation type="journal article" date="2015" name="Genome Announc.">
        <title>Draft Genome Sequence and Gene Annotation of the Entomopathogenic Fungus Verticillium hemipterigenum.</title>
        <authorList>
            <person name="Horn F."/>
            <person name="Habel A."/>
            <person name="Scharf D.H."/>
            <person name="Dworschak J."/>
            <person name="Brakhage A.A."/>
            <person name="Guthke R."/>
            <person name="Hertweck C."/>
            <person name="Linde J."/>
        </authorList>
    </citation>
    <scope>NUCLEOTIDE SEQUENCE [LARGE SCALE GENOMIC DNA]</scope>
</reference>
<feature type="binding site" description="axial binding residue" evidence="6">
    <location>
        <position position="485"/>
    </location>
    <ligand>
        <name>heme</name>
        <dbReference type="ChEBI" id="CHEBI:30413"/>
    </ligand>
    <ligandPart>
        <name>Fe</name>
        <dbReference type="ChEBI" id="CHEBI:18248"/>
    </ligandPart>
</feature>
<evidence type="ECO:0000256" key="1">
    <source>
        <dbReference type="ARBA" id="ARBA00001971"/>
    </source>
</evidence>
<evidence type="ECO:0008006" key="11">
    <source>
        <dbReference type="Google" id="ProtNLM"/>
    </source>
</evidence>
<evidence type="ECO:0000313" key="9">
    <source>
        <dbReference type="EMBL" id="CEJ80986.1"/>
    </source>
</evidence>
<dbReference type="PANTHER" id="PTHR24305">
    <property type="entry name" value="CYTOCHROME P450"/>
    <property type="match status" value="1"/>
</dbReference>
<dbReference type="InterPro" id="IPR036396">
    <property type="entry name" value="Cyt_P450_sf"/>
</dbReference>
<sequence length="544" mass="60939">MGFPLAGVTLSALTGAFLTVFVQESSSRVLFWASFASIWVLLLVFYCVYRVTIYPHYVSPLRHVPTAPGAHWLYGHGREIDAAHLGMPMRQWVRDVPNDGLIRYFGYFNQERIIVNGPKALSELLVTKPTEFVRSQNLTHTFGRILGRGLILSHGEEHRTHRRILMPAFSFGHVKDLYPTFWAKAAESAEDMIKACGKKGESVLTLDSIASRTTLDLIFLAGMGVDFGAIQNPNSKLLSTYNSLIIPHEHDKTLSFIARFLPARWIVKIPLPRTRYVDQSSSYIRSVCSNLIETRKKQIAEKKELGKDILTLVLQSKEEMSQEVMENQLMTFLLAGHETTSSALIWAVYLLARHQGMQKRLRDEVRAVLPSVTSGDPIIAARVNQMPYLQAFCNETLRYFSPIPMITRNALIDSSLQGQRIPKGTVVIFVPWATNFDPSAWEGDADAFDPERWLTPAADDTQRVGNGGARTNFSSLTFGHGPRDCIGKGFAKGEFATILAGWVSRLSFDLVNPEQADEAKLVVNRAVSVRPVESKLRVTVLPEY</sequence>
<keyword evidence="10" id="KW-1185">Reference proteome</keyword>
<dbReference type="InterPro" id="IPR001128">
    <property type="entry name" value="Cyt_P450"/>
</dbReference>
<evidence type="ECO:0000256" key="7">
    <source>
        <dbReference type="RuleBase" id="RU000461"/>
    </source>
</evidence>
<evidence type="ECO:0000256" key="2">
    <source>
        <dbReference type="ARBA" id="ARBA00010617"/>
    </source>
</evidence>
<dbReference type="OrthoDB" id="1470350at2759"/>
<name>A0A0A1SSA6_9HYPO</name>
<dbReference type="PRINTS" id="PR00463">
    <property type="entry name" value="EP450I"/>
</dbReference>
<keyword evidence="8" id="KW-0472">Membrane</keyword>
<dbReference type="Gene3D" id="1.10.630.10">
    <property type="entry name" value="Cytochrome P450"/>
    <property type="match status" value="1"/>
</dbReference>
<dbReference type="CDD" id="cd11069">
    <property type="entry name" value="CYP_FUM15-like"/>
    <property type="match status" value="1"/>
</dbReference>
<dbReference type="GO" id="GO:0020037">
    <property type="term" value="F:heme binding"/>
    <property type="evidence" value="ECO:0007669"/>
    <property type="project" value="InterPro"/>
</dbReference>
<protein>
    <recommendedName>
        <fullName evidence="11">Cytochrome P450</fullName>
    </recommendedName>
</protein>
<evidence type="ECO:0000256" key="5">
    <source>
        <dbReference type="ARBA" id="ARBA00023004"/>
    </source>
</evidence>
<evidence type="ECO:0000313" key="10">
    <source>
        <dbReference type="Proteomes" id="UP000039046"/>
    </source>
</evidence>
<evidence type="ECO:0000256" key="4">
    <source>
        <dbReference type="ARBA" id="ARBA00022723"/>
    </source>
</evidence>
<dbReference type="STRING" id="1531966.A0A0A1SSA6"/>
<organism evidence="9 10">
    <name type="scientific">[Torrubiella] hemipterigena</name>
    <dbReference type="NCBI Taxonomy" id="1531966"/>
    <lineage>
        <taxon>Eukaryota</taxon>
        <taxon>Fungi</taxon>
        <taxon>Dikarya</taxon>
        <taxon>Ascomycota</taxon>
        <taxon>Pezizomycotina</taxon>
        <taxon>Sordariomycetes</taxon>
        <taxon>Hypocreomycetidae</taxon>
        <taxon>Hypocreales</taxon>
        <taxon>Clavicipitaceae</taxon>
        <taxon>Clavicipitaceae incertae sedis</taxon>
        <taxon>'Torrubiella' clade</taxon>
    </lineage>
</organism>
<dbReference type="GO" id="GO:0016705">
    <property type="term" value="F:oxidoreductase activity, acting on paired donors, with incorporation or reduction of molecular oxygen"/>
    <property type="evidence" value="ECO:0007669"/>
    <property type="project" value="InterPro"/>
</dbReference>
<dbReference type="InterPro" id="IPR017972">
    <property type="entry name" value="Cyt_P450_CS"/>
</dbReference>
<dbReference type="Proteomes" id="UP000039046">
    <property type="component" value="Unassembled WGS sequence"/>
</dbReference>
<keyword evidence="3 6" id="KW-0349">Heme</keyword>
<keyword evidence="7" id="KW-0560">Oxidoreductase</keyword>
<accession>A0A0A1SSA6</accession>
<feature type="transmembrane region" description="Helical" evidence="8">
    <location>
        <begin position="6"/>
        <end position="22"/>
    </location>
</feature>
<dbReference type="PANTHER" id="PTHR24305:SF166">
    <property type="entry name" value="CYTOCHROME P450 12A4, MITOCHONDRIAL-RELATED"/>
    <property type="match status" value="1"/>
</dbReference>
<keyword evidence="4 6" id="KW-0479">Metal-binding</keyword>
<dbReference type="PRINTS" id="PR00385">
    <property type="entry name" value="P450"/>
</dbReference>
<keyword evidence="8" id="KW-1133">Transmembrane helix</keyword>
<feature type="transmembrane region" description="Helical" evidence="8">
    <location>
        <begin position="29"/>
        <end position="51"/>
    </location>
</feature>
<evidence type="ECO:0000256" key="3">
    <source>
        <dbReference type="ARBA" id="ARBA00022617"/>
    </source>
</evidence>
<comment type="similarity">
    <text evidence="2 7">Belongs to the cytochrome P450 family.</text>
</comment>
<dbReference type="AlphaFoldDB" id="A0A0A1SSA6"/>
<dbReference type="InterPro" id="IPR050121">
    <property type="entry name" value="Cytochrome_P450_monoxygenase"/>
</dbReference>
<keyword evidence="8" id="KW-0812">Transmembrane</keyword>
<proteinExistence type="inferred from homology"/>
<dbReference type="PROSITE" id="PS00086">
    <property type="entry name" value="CYTOCHROME_P450"/>
    <property type="match status" value="1"/>
</dbReference>
<dbReference type="SUPFAM" id="SSF48264">
    <property type="entry name" value="Cytochrome P450"/>
    <property type="match status" value="1"/>
</dbReference>
<dbReference type="GO" id="GO:0004497">
    <property type="term" value="F:monooxygenase activity"/>
    <property type="evidence" value="ECO:0007669"/>
    <property type="project" value="UniProtKB-KW"/>
</dbReference>
<dbReference type="Pfam" id="PF00067">
    <property type="entry name" value="p450"/>
    <property type="match status" value="1"/>
</dbReference>
<gene>
    <name evidence="9" type="ORF">VHEMI01141</name>
</gene>
<keyword evidence="7" id="KW-0503">Monooxygenase</keyword>
<evidence type="ECO:0000256" key="8">
    <source>
        <dbReference type="SAM" id="Phobius"/>
    </source>
</evidence>
<dbReference type="EMBL" id="CDHN01000001">
    <property type="protein sequence ID" value="CEJ80986.1"/>
    <property type="molecule type" value="Genomic_DNA"/>
</dbReference>
<evidence type="ECO:0000256" key="6">
    <source>
        <dbReference type="PIRSR" id="PIRSR602401-1"/>
    </source>
</evidence>